<dbReference type="OrthoDB" id="3294796at2"/>
<evidence type="ECO:0000313" key="2">
    <source>
        <dbReference type="EMBL" id="SNS39999.1"/>
    </source>
</evidence>
<feature type="region of interest" description="Disordered" evidence="1">
    <location>
        <begin position="1"/>
        <end position="52"/>
    </location>
</feature>
<feature type="compositionally biased region" description="Low complexity" evidence="1">
    <location>
        <begin position="233"/>
        <end position="258"/>
    </location>
</feature>
<organism evidence="2 3">
    <name type="scientific">Actinoplanes regularis</name>
    <dbReference type="NCBI Taxonomy" id="52697"/>
    <lineage>
        <taxon>Bacteria</taxon>
        <taxon>Bacillati</taxon>
        <taxon>Actinomycetota</taxon>
        <taxon>Actinomycetes</taxon>
        <taxon>Micromonosporales</taxon>
        <taxon>Micromonosporaceae</taxon>
        <taxon>Actinoplanes</taxon>
    </lineage>
</organism>
<evidence type="ECO:0000256" key="1">
    <source>
        <dbReference type="SAM" id="MobiDB-lite"/>
    </source>
</evidence>
<evidence type="ECO:0000313" key="3">
    <source>
        <dbReference type="Proteomes" id="UP000198415"/>
    </source>
</evidence>
<dbReference type="RefSeq" id="WP_089296765.1">
    <property type="nucleotide sequence ID" value="NZ_BOMU01000074.1"/>
</dbReference>
<protein>
    <submittedName>
        <fullName evidence="2">Uncharacterized protein</fullName>
    </submittedName>
</protein>
<accession>A0A239E6B8</accession>
<proteinExistence type="predicted"/>
<feature type="compositionally biased region" description="Low complexity" evidence="1">
    <location>
        <begin position="32"/>
        <end position="47"/>
    </location>
</feature>
<reference evidence="2 3" key="1">
    <citation type="submission" date="2017-06" db="EMBL/GenBank/DDBJ databases">
        <authorList>
            <person name="Kim H.J."/>
            <person name="Triplett B.A."/>
        </authorList>
    </citation>
    <scope>NUCLEOTIDE SEQUENCE [LARGE SCALE GENOMIC DNA]</scope>
    <source>
        <strain evidence="2 3">DSM 43151</strain>
    </source>
</reference>
<dbReference type="AlphaFoldDB" id="A0A239E6B8"/>
<sequence length="432" mass="44374">MAQAGEPRGGEEAATTPEAAVEPVPDGGGADPGAAGEAGEPDGAADPLETTRVLGPEVVAGLRAAIAERDLAAAGGTVQPEVAPQQNIPQQTVLQQAVPQQAVPQQAVPQQAVPQQAVPEQGVPQQNTPQAVPHRARPQRFVPQRVGPQRAAPQRATPQRATPQRAVPQQAAPVEAVPAAPAQPDQAPGRTPKDLKSKSRRNWVLTGAAAAVVILMCWACNGLGGGAAPSAETSAGGVPGAPSASASAAPASPRAATRPVRKVSDLHSVCSQTYFPAAPKYRGKAPHPIVISAQERLDLGDRSVRTLNRYAFSGSAAGKSAWAPVPAKGQLVACLDLLGGGAKLKDCPGDSAKAPKVPLMVGRYRLAVYEVATGRKLSETTLNGSGKVCPWVAVTGSDPTLYTPVDDSQLYRALRPKVAQSVSSPVQPKKRS</sequence>
<dbReference type="Proteomes" id="UP000198415">
    <property type="component" value="Unassembled WGS sequence"/>
</dbReference>
<feature type="region of interest" description="Disordered" evidence="1">
    <location>
        <begin position="229"/>
        <end position="260"/>
    </location>
</feature>
<feature type="compositionally biased region" description="Low complexity" evidence="1">
    <location>
        <begin position="12"/>
        <end position="25"/>
    </location>
</feature>
<feature type="compositionally biased region" description="Low complexity" evidence="1">
    <location>
        <begin position="93"/>
        <end position="126"/>
    </location>
</feature>
<keyword evidence="3" id="KW-1185">Reference proteome</keyword>
<feature type="compositionally biased region" description="Low complexity" evidence="1">
    <location>
        <begin position="148"/>
        <end position="188"/>
    </location>
</feature>
<feature type="region of interest" description="Disordered" evidence="1">
    <location>
        <begin position="93"/>
        <end position="199"/>
    </location>
</feature>
<name>A0A239E6B8_9ACTN</name>
<gene>
    <name evidence="2" type="ORF">SAMN06264365_11517</name>
</gene>
<dbReference type="EMBL" id="FZNR01000015">
    <property type="protein sequence ID" value="SNS39999.1"/>
    <property type="molecule type" value="Genomic_DNA"/>
</dbReference>